<name>A0A8J6EPJ0_ELECQ</name>
<evidence type="ECO:0000313" key="2">
    <source>
        <dbReference type="EMBL" id="KAG9473372.1"/>
    </source>
</evidence>
<sequence length="95" mass="10894">MDAVCYFCLAAAWWSVCSSQTWLGRIVSVIYAMSSYSMLRLCPERRCQCSPSYVRSRMSSCVLYFQVVKNMFYLAGKNHCAISILESCRLTSQFV</sequence>
<evidence type="ECO:0000256" key="1">
    <source>
        <dbReference type="SAM" id="SignalP"/>
    </source>
</evidence>
<feature type="signal peptide" evidence="1">
    <location>
        <begin position="1"/>
        <end position="19"/>
    </location>
</feature>
<evidence type="ECO:0008006" key="4">
    <source>
        <dbReference type="Google" id="ProtNLM"/>
    </source>
</evidence>
<keyword evidence="1" id="KW-0732">Signal</keyword>
<dbReference type="Proteomes" id="UP000770717">
    <property type="component" value="Unassembled WGS sequence"/>
</dbReference>
<dbReference type="EMBL" id="WNTK01000015">
    <property type="protein sequence ID" value="KAG9473372.1"/>
    <property type="molecule type" value="Genomic_DNA"/>
</dbReference>
<dbReference type="AlphaFoldDB" id="A0A8J6EPJ0"/>
<gene>
    <name evidence="2" type="ORF">GDO78_016512</name>
</gene>
<organism evidence="2 3">
    <name type="scientific">Eleutherodactylus coqui</name>
    <name type="common">Puerto Rican coqui</name>
    <dbReference type="NCBI Taxonomy" id="57060"/>
    <lineage>
        <taxon>Eukaryota</taxon>
        <taxon>Metazoa</taxon>
        <taxon>Chordata</taxon>
        <taxon>Craniata</taxon>
        <taxon>Vertebrata</taxon>
        <taxon>Euteleostomi</taxon>
        <taxon>Amphibia</taxon>
        <taxon>Batrachia</taxon>
        <taxon>Anura</taxon>
        <taxon>Neobatrachia</taxon>
        <taxon>Hyloidea</taxon>
        <taxon>Eleutherodactylidae</taxon>
        <taxon>Eleutherodactylinae</taxon>
        <taxon>Eleutherodactylus</taxon>
        <taxon>Eleutherodactylus</taxon>
    </lineage>
</organism>
<evidence type="ECO:0000313" key="3">
    <source>
        <dbReference type="Proteomes" id="UP000770717"/>
    </source>
</evidence>
<proteinExistence type="predicted"/>
<keyword evidence="3" id="KW-1185">Reference proteome</keyword>
<reference evidence="2" key="1">
    <citation type="thesis" date="2020" institute="ProQuest LLC" country="789 East Eisenhower Parkway, Ann Arbor, MI, USA">
        <title>Comparative Genomics and Chromosome Evolution.</title>
        <authorList>
            <person name="Mudd A.B."/>
        </authorList>
    </citation>
    <scope>NUCLEOTIDE SEQUENCE</scope>
    <source>
        <strain evidence="2">HN-11 Male</strain>
        <tissue evidence="2">Kidney and liver</tissue>
    </source>
</reference>
<comment type="caution">
    <text evidence="2">The sequence shown here is derived from an EMBL/GenBank/DDBJ whole genome shotgun (WGS) entry which is preliminary data.</text>
</comment>
<protein>
    <recommendedName>
        <fullName evidence="4">Secreted protein</fullName>
    </recommendedName>
</protein>
<feature type="chain" id="PRO_5035253986" description="Secreted protein" evidence="1">
    <location>
        <begin position="20"/>
        <end position="95"/>
    </location>
</feature>
<accession>A0A8J6EPJ0</accession>